<protein>
    <submittedName>
        <fullName evidence="1">Sperm microtubule inner protein 7</fullName>
    </submittedName>
</protein>
<keyword evidence="2" id="KW-1185">Reference proteome</keyword>
<dbReference type="GO" id="GO:0007283">
    <property type="term" value="P:spermatogenesis"/>
    <property type="evidence" value="ECO:0000318"/>
    <property type="project" value="GO_Central"/>
</dbReference>
<dbReference type="PANTHER" id="PTHR34759:SF1">
    <property type="entry name" value="SPERMATOGENESIS-ASSOCIATED PROTEIN 48"/>
    <property type="match status" value="1"/>
</dbReference>
<reference evidence="2" key="1">
    <citation type="submission" date="2011-12" db="EMBL/GenBank/DDBJ databases">
        <title>The Draft Genome of Lepisosteus oculatus.</title>
        <authorList>
            <consortium name="The Broad Institute Genome Assembly &amp; Analysis Group"/>
            <consortium name="Computational R&amp;D Group"/>
            <consortium name="and Sequencing Platform"/>
            <person name="Di Palma F."/>
            <person name="Alfoldi J."/>
            <person name="Johnson J."/>
            <person name="Berlin A."/>
            <person name="Gnerre S."/>
            <person name="Jaffe D."/>
            <person name="MacCallum I."/>
            <person name="Young S."/>
            <person name="Walker B.J."/>
            <person name="Lander E.S."/>
            <person name="Lindblad-Toh K."/>
        </authorList>
    </citation>
    <scope>NUCLEOTIDE SEQUENCE [LARGE SCALE GENOMIC DNA]</scope>
</reference>
<dbReference type="STRING" id="7918.ENSLOCP00000006008"/>
<reference evidence="1" key="2">
    <citation type="submission" date="2025-08" db="UniProtKB">
        <authorList>
            <consortium name="Ensembl"/>
        </authorList>
    </citation>
    <scope>IDENTIFICATION</scope>
</reference>
<dbReference type="GeneTree" id="ENSGT00940000162844"/>
<dbReference type="Ensembl" id="ENSLOCT00000006016.1">
    <property type="protein sequence ID" value="ENSLOCP00000006008.1"/>
    <property type="gene ID" value="ENSLOCG00000004989.1"/>
</dbReference>
<dbReference type="HOGENOM" id="CLU_705862_0_0_1"/>
<organism evidence="1 2">
    <name type="scientific">Lepisosteus oculatus</name>
    <name type="common">Spotted gar</name>
    <dbReference type="NCBI Taxonomy" id="7918"/>
    <lineage>
        <taxon>Eukaryota</taxon>
        <taxon>Metazoa</taxon>
        <taxon>Chordata</taxon>
        <taxon>Craniata</taxon>
        <taxon>Vertebrata</taxon>
        <taxon>Euteleostomi</taxon>
        <taxon>Actinopterygii</taxon>
        <taxon>Neopterygii</taxon>
        <taxon>Holostei</taxon>
        <taxon>Semionotiformes</taxon>
        <taxon>Lepisosteidae</taxon>
        <taxon>Lepisosteus</taxon>
    </lineage>
</organism>
<evidence type="ECO:0000313" key="1">
    <source>
        <dbReference type="Ensembl" id="ENSLOCP00000006008.1"/>
    </source>
</evidence>
<dbReference type="EMBL" id="AHAT01022002">
    <property type="status" value="NOT_ANNOTATED_CDS"/>
    <property type="molecule type" value="Genomic_DNA"/>
</dbReference>
<dbReference type="PANTHER" id="PTHR34759">
    <property type="entry name" value="SPERMATOGENESIS-ASSOCIATED PROTEIN 48"/>
    <property type="match status" value="1"/>
</dbReference>
<sequence>WKILRQISMPVEKGPENRYDFASFQERDSPSFIKFNPFSKEENYPLAPLRDDVPIIDPCSGHLSAGAEADLMIDGRSNFIQNGCDPTRPNAVVDMSERPQTPPIRPSALTADLSSDKRWNSRAVSEAAVRARLGGWTSPTRVRPASPKLPNILSNKTVFFNVDDATQVSNSRPSVQLRDMAAKRYCYTSSTQRSYEEVDWDTKLPPRFKPPWQVSVRVIINKVLQCMMLKTNTQLKPLTKAVGGLWDRFQIRTPNKIQKPISYISPCPRISQIPLYTGTAGAENMEDVDNPEEEFVPFTVQRTLLPQYTETAHRPNIPGYTGRVHFKASHPANSSLPTPPTTALVHGYIMTSGNKSPHRRLGPLSKMVTNVSPCNPFQNIRREAVHV</sequence>
<dbReference type="Proteomes" id="UP000018468">
    <property type="component" value="Linkage group LG11"/>
</dbReference>
<dbReference type="InParanoid" id="W5MC99"/>
<dbReference type="InterPro" id="IPR027867">
    <property type="entry name" value="SPATA48"/>
</dbReference>
<dbReference type="Bgee" id="ENSLOCG00000004989">
    <property type="expression patterns" value="Expressed in testis and 11 other cell types or tissues"/>
</dbReference>
<accession>W5MC99</accession>
<name>W5MC99_LEPOC</name>
<reference evidence="1" key="3">
    <citation type="submission" date="2025-09" db="UniProtKB">
        <authorList>
            <consortium name="Ensembl"/>
        </authorList>
    </citation>
    <scope>IDENTIFICATION</scope>
</reference>
<dbReference type="OMA" id="NRRWNSR"/>
<dbReference type="Pfam" id="PF15073">
    <property type="entry name" value="SPATA48"/>
    <property type="match status" value="1"/>
</dbReference>
<dbReference type="eggNOG" id="ENOG502RYZE">
    <property type="taxonomic scope" value="Eukaryota"/>
</dbReference>
<dbReference type="AlphaFoldDB" id="W5MC99"/>
<evidence type="ECO:0000313" key="2">
    <source>
        <dbReference type="Proteomes" id="UP000018468"/>
    </source>
</evidence>
<proteinExistence type="predicted"/>